<dbReference type="InterPro" id="IPR035235">
    <property type="entry name" value="DUF5343"/>
</dbReference>
<protein>
    <submittedName>
        <fullName evidence="1">DUF5343 domain-containing protein</fullName>
    </submittedName>
</protein>
<accession>A0ABU3W0W1</accession>
<gene>
    <name evidence="1" type="ORF">RYS15_15960</name>
</gene>
<proteinExistence type="predicted"/>
<dbReference type="Pfam" id="PF17278">
    <property type="entry name" value="DUF5343"/>
    <property type="match status" value="1"/>
</dbReference>
<evidence type="ECO:0000313" key="1">
    <source>
        <dbReference type="EMBL" id="MDV2080182.1"/>
    </source>
</evidence>
<dbReference type="Proteomes" id="UP001269819">
    <property type="component" value="Unassembled WGS sequence"/>
</dbReference>
<name>A0ABU3W0W1_9GAMM</name>
<dbReference type="RefSeq" id="WP_316974617.1">
    <property type="nucleotide sequence ID" value="NZ_JAWIIJ010000011.1"/>
</dbReference>
<organism evidence="1 2">
    <name type="scientific">Marinobacter xestospongiae</name>
    <dbReference type="NCBI Taxonomy" id="994319"/>
    <lineage>
        <taxon>Bacteria</taxon>
        <taxon>Pseudomonadati</taxon>
        <taxon>Pseudomonadota</taxon>
        <taxon>Gammaproteobacteria</taxon>
        <taxon>Pseudomonadales</taxon>
        <taxon>Marinobacteraceae</taxon>
        <taxon>Marinobacter</taxon>
    </lineage>
</organism>
<evidence type="ECO:0000313" key="2">
    <source>
        <dbReference type="Proteomes" id="UP001269819"/>
    </source>
</evidence>
<sequence>MAKSYPPYMNATGLISKILDKIKVAATPDRFTQDYLSTELGFSGGSARAFISFAKKIGFLSGDGSPTDLYKQFRNTNSSIAKAAMAEAIKKGYADIYSRNEYAHSLSKSDLEGLIMEMTGSEKGNKTVQAVVGSFEALKAFADFEVSTTDIVHEKADSADTEVNIPVNPTSISNGDDGEIGLNLSYTINLVLPKTDDVAVFNAIFKSLRENLLKK</sequence>
<comment type="caution">
    <text evidence="1">The sequence shown here is derived from an EMBL/GenBank/DDBJ whole genome shotgun (WGS) entry which is preliminary data.</text>
</comment>
<dbReference type="EMBL" id="JAWIIJ010000011">
    <property type="protein sequence ID" value="MDV2080182.1"/>
    <property type="molecule type" value="Genomic_DNA"/>
</dbReference>
<keyword evidence="2" id="KW-1185">Reference proteome</keyword>
<reference evidence="1 2" key="1">
    <citation type="submission" date="2023-10" db="EMBL/GenBank/DDBJ databases">
        <title>Characteristics and mechanism of a salt-tolerant marine origin heterotrophic nitrifying- aerobic denitrifying bacteria Marinobacter xestospongiae HN1.</title>
        <authorList>
            <person name="Qi R."/>
        </authorList>
    </citation>
    <scope>NUCLEOTIDE SEQUENCE [LARGE SCALE GENOMIC DNA]</scope>
    <source>
        <strain evidence="1 2">HN1</strain>
    </source>
</reference>